<evidence type="ECO:0000313" key="5">
    <source>
        <dbReference type="Proteomes" id="UP000078597"/>
    </source>
</evidence>
<evidence type="ECO:0000313" key="6">
    <source>
        <dbReference type="Proteomes" id="UP000219813"/>
    </source>
</evidence>
<dbReference type="OMA" id="IKENTQC"/>
<feature type="region of interest" description="Disordered" evidence="2">
    <location>
        <begin position="242"/>
        <end position="261"/>
    </location>
</feature>
<evidence type="ECO:0000313" key="3">
    <source>
        <dbReference type="EMBL" id="SBS90062.1"/>
    </source>
</evidence>
<keyword evidence="1" id="KW-0175">Coiled coil</keyword>
<dbReference type="RefSeq" id="XP_028864127.1">
    <property type="nucleotide sequence ID" value="XM_029007771.1"/>
</dbReference>
<dbReference type="AlphaFoldDB" id="A0A1A8WE59"/>
<dbReference type="Proteomes" id="UP000219813">
    <property type="component" value="Chromosome 14"/>
</dbReference>
<evidence type="ECO:0000313" key="4">
    <source>
        <dbReference type="EMBL" id="SCP03171.1"/>
    </source>
</evidence>
<feature type="coiled-coil region" evidence="1">
    <location>
        <begin position="142"/>
        <end position="169"/>
    </location>
</feature>
<reference evidence="4 6" key="3">
    <citation type="submission" date="2016-06" db="EMBL/GenBank/DDBJ databases">
        <authorList>
            <consortium name="Pathogen Informatics"/>
        </authorList>
    </citation>
    <scope>NUCLEOTIDE SEQUENCE [LARGE SCALE GENOMIC DNA]</scope>
</reference>
<reference evidence="3" key="2">
    <citation type="submission" date="2016-05" db="EMBL/GenBank/DDBJ databases">
        <authorList>
            <person name="Lavstsen T."/>
            <person name="Jespersen J.S."/>
        </authorList>
    </citation>
    <scope>NUCLEOTIDE SEQUENCE [LARGE SCALE GENOMIC DNA]</scope>
</reference>
<organism evidence="3 5">
    <name type="scientific">Plasmodium malariae</name>
    <dbReference type="NCBI Taxonomy" id="5858"/>
    <lineage>
        <taxon>Eukaryota</taxon>
        <taxon>Sar</taxon>
        <taxon>Alveolata</taxon>
        <taxon>Apicomplexa</taxon>
        <taxon>Aconoidasida</taxon>
        <taxon>Haemosporida</taxon>
        <taxon>Plasmodiidae</taxon>
        <taxon>Plasmodium</taxon>
        <taxon>Plasmodium (Plasmodium)</taxon>
    </lineage>
</organism>
<keyword evidence="6" id="KW-1185">Reference proteome</keyword>
<dbReference type="VEuPathDB" id="PlasmoDB:PmUG01_14022500"/>
<sequence length="280" mass="32703">MSILKNQIKNIENNISFKEKKIETLDKEIGELKRASNVVYEKLINQKDVFLRKRKKNILTELKINSLKKEIIEACKSAEHTSGKITSTIEEWKGKKLKLYENEVAIKEINHNAIEQNSKYREKNDTVLSILNIFLTEKTKHNKDLKTLLEKKKDKIKALKKEVNKKNNQIISLCRYVLILDNTMVSNLHIIRKHINELIAFPYIKNHKRGETFTPLICLNLIDEVIEKQKQKRDLIQGPHYSDVGEIQTSGNSTPKNEDENKLELALNTQEFIELENFLL</sequence>
<reference evidence="5" key="1">
    <citation type="submission" date="2016-05" db="EMBL/GenBank/DDBJ databases">
        <authorList>
            <person name="Naeem Raeece"/>
        </authorList>
    </citation>
    <scope>NUCLEOTIDE SEQUENCE [LARGE SCALE GENOMIC DNA]</scope>
</reference>
<dbReference type="EMBL" id="LT594635">
    <property type="protein sequence ID" value="SCP03171.1"/>
    <property type="molecule type" value="Genomic_DNA"/>
</dbReference>
<accession>A0A1A8WE59</accession>
<protein>
    <submittedName>
        <fullName evidence="3">Uncharacterized protein</fullName>
    </submittedName>
</protein>
<evidence type="ECO:0000256" key="1">
    <source>
        <dbReference type="SAM" id="Coils"/>
    </source>
</evidence>
<dbReference type="KEGG" id="pmal:PMUG01_14022500"/>
<dbReference type="GeneID" id="39871536"/>
<feature type="coiled-coil region" evidence="1">
    <location>
        <begin position="1"/>
        <end position="35"/>
    </location>
</feature>
<proteinExistence type="predicted"/>
<gene>
    <name evidence="4" type="primary">PmUG01_14022500</name>
    <name evidence="3" type="ORF">PMALA_028450</name>
    <name evidence="4" type="ORF">PMUG01_14022500</name>
</gene>
<name>A0A1A8WE59_PLAMA</name>
<dbReference type="Proteomes" id="UP000078597">
    <property type="component" value="Unassembled WGS sequence"/>
</dbReference>
<evidence type="ECO:0000256" key="2">
    <source>
        <dbReference type="SAM" id="MobiDB-lite"/>
    </source>
</evidence>
<dbReference type="EMBL" id="FLQW01001527">
    <property type="protein sequence ID" value="SBS90062.1"/>
    <property type="molecule type" value="Genomic_DNA"/>
</dbReference>
<dbReference type="OrthoDB" id="378637at2759"/>